<dbReference type="EMBL" id="JACHGH010000001">
    <property type="protein sequence ID" value="MBB6451591.1"/>
    <property type="molecule type" value="Genomic_DNA"/>
</dbReference>
<gene>
    <name evidence="1" type="ORF">HNQ94_000012</name>
</gene>
<keyword evidence="2" id="KW-1185">Reference proteome</keyword>
<reference evidence="1 2" key="1">
    <citation type="submission" date="2020-08" db="EMBL/GenBank/DDBJ databases">
        <title>Genomic Encyclopedia of Type Strains, Phase IV (KMG-IV): sequencing the most valuable type-strain genomes for metagenomic binning, comparative biology and taxonomic classification.</title>
        <authorList>
            <person name="Goeker M."/>
        </authorList>
    </citation>
    <scope>NUCLEOTIDE SEQUENCE [LARGE SCALE GENOMIC DNA]</scope>
    <source>
        <strain evidence="1 2">DSM 19612</strain>
    </source>
</reference>
<dbReference type="RefSeq" id="WP_174496225.1">
    <property type="nucleotide sequence ID" value="NZ_CADDWK010000007.1"/>
</dbReference>
<dbReference type="AlphaFoldDB" id="A0A841PXT9"/>
<dbReference type="Proteomes" id="UP000581688">
    <property type="component" value="Unassembled WGS sequence"/>
</dbReference>
<proteinExistence type="predicted"/>
<organism evidence="1 2">
    <name type="scientific">Salirhabdus euzebyi</name>
    <dbReference type="NCBI Taxonomy" id="394506"/>
    <lineage>
        <taxon>Bacteria</taxon>
        <taxon>Bacillati</taxon>
        <taxon>Bacillota</taxon>
        <taxon>Bacilli</taxon>
        <taxon>Bacillales</taxon>
        <taxon>Bacillaceae</taxon>
        <taxon>Salirhabdus</taxon>
    </lineage>
</organism>
<accession>A0A841PXT9</accession>
<protein>
    <submittedName>
        <fullName evidence="1">Ca2+-binding EF-hand superfamily protein</fullName>
    </submittedName>
</protein>
<sequence>MKIKKSKAERKRDRAILQQYHKKMTEDALNPLYEQFVKWKDGSLPYDELTDFIHQFHKHNQEIWKTFHYFDNEQLIFEAKKNN</sequence>
<evidence type="ECO:0000313" key="2">
    <source>
        <dbReference type="Proteomes" id="UP000581688"/>
    </source>
</evidence>
<comment type="caution">
    <text evidence="1">The sequence shown here is derived from an EMBL/GenBank/DDBJ whole genome shotgun (WGS) entry which is preliminary data.</text>
</comment>
<evidence type="ECO:0000313" key="1">
    <source>
        <dbReference type="EMBL" id="MBB6451591.1"/>
    </source>
</evidence>
<name>A0A841PXT9_9BACI</name>